<keyword evidence="2" id="KW-1185">Reference proteome</keyword>
<dbReference type="EMBL" id="BDOQ01000001">
    <property type="protein sequence ID" value="GBG12608.1"/>
    <property type="molecule type" value="Genomic_DNA"/>
</dbReference>
<dbReference type="RefSeq" id="WP_181376124.1">
    <property type="nucleotide sequence ID" value="NZ_BDOQ01000001.1"/>
</dbReference>
<name>A0A2R5F4D0_9PROT</name>
<organism evidence="1 2">
    <name type="scientific">Novimethylophilus kurashikiensis</name>
    <dbReference type="NCBI Taxonomy" id="1825523"/>
    <lineage>
        <taxon>Bacteria</taxon>
        <taxon>Pseudomonadati</taxon>
        <taxon>Pseudomonadota</taxon>
        <taxon>Betaproteobacteria</taxon>
        <taxon>Nitrosomonadales</taxon>
        <taxon>Methylophilaceae</taxon>
        <taxon>Novimethylophilus</taxon>
    </lineage>
</organism>
<keyword evidence="1" id="KW-0670">Pyruvate</keyword>
<gene>
    <name evidence="1" type="ORF">NMK_0139</name>
</gene>
<protein>
    <submittedName>
        <fullName evidence="1">Phosphoenolpyruvate synthase</fullName>
    </submittedName>
</protein>
<reference evidence="1 2" key="1">
    <citation type="journal article" date="2018" name="Environ. Microbiol.">
        <title>Isolation and genomic characterization of Novimethylophilus kurashikiensis gen. nov. sp. nov., a new lanthanide-dependent methylotrophic species of Methylophilaceae.</title>
        <authorList>
            <person name="Lv H."/>
            <person name="Sahin N."/>
            <person name="Tani A."/>
        </authorList>
    </citation>
    <scope>NUCLEOTIDE SEQUENCE [LARGE SCALE GENOMIC DNA]</scope>
    <source>
        <strain evidence="1 2">La2-4</strain>
    </source>
</reference>
<proteinExistence type="predicted"/>
<sequence length="166" mass="18006">MQKFKSLLVDKTLAQQAVALCLPMIAAGLESQEVGASGFLYIVVMKPGITPHDATFQEAILYEHAVGDTSQWDADYGQFARAKAELSWRTGMDSHLVRETHPHLLAEGDSLLWGGLVRDGLVVAVSGADPWFDEVFAGAVAMTIRALAQKKLARVADQPWLVAESV</sequence>
<evidence type="ECO:0000313" key="2">
    <source>
        <dbReference type="Proteomes" id="UP000245081"/>
    </source>
</evidence>
<evidence type="ECO:0000313" key="1">
    <source>
        <dbReference type="EMBL" id="GBG12608.1"/>
    </source>
</evidence>
<comment type="caution">
    <text evidence="1">The sequence shown here is derived from an EMBL/GenBank/DDBJ whole genome shotgun (WGS) entry which is preliminary data.</text>
</comment>
<dbReference type="Proteomes" id="UP000245081">
    <property type="component" value="Unassembled WGS sequence"/>
</dbReference>
<accession>A0A2R5F4D0</accession>
<dbReference type="AlphaFoldDB" id="A0A2R5F4D0"/>